<dbReference type="PANTHER" id="PTHR31118">
    <property type="entry name" value="CYCLASE-LIKE PROTEIN 2"/>
    <property type="match status" value="1"/>
</dbReference>
<accession>A0A433HRH0</accession>
<evidence type="ECO:0000313" key="2">
    <source>
        <dbReference type="Proteomes" id="UP000267430"/>
    </source>
</evidence>
<dbReference type="InterPro" id="IPR037175">
    <property type="entry name" value="KFase_sf"/>
</dbReference>
<gene>
    <name evidence="1" type="ORF">ELQ35_05050</name>
</gene>
<protein>
    <submittedName>
        <fullName evidence="1">Cyclase family protein</fullName>
    </submittedName>
</protein>
<dbReference type="GO" id="GO:0004061">
    <property type="term" value="F:arylformamidase activity"/>
    <property type="evidence" value="ECO:0007669"/>
    <property type="project" value="InterPro"/>
</dbReference>
<dbReference type="EMBL" id="RYZZ01000006">
    <property type="protein sequence ID" value="RUQ30961.1"/>
    <property type="molecule type" value="Genomic_DNA"/>
</dbReference>
<dbReference type="PANTHER" id="PTHR31118:SF12">
    <property type="entry name" value="CYCLASE-LIKE PROTEIN 2"/>
    <property type="match status" value="1"/>
</dbReference>
<dbReference type="SUPFAM" id="SSF102198">
    <property type="entry name" value="Putative cyclase"/>
    <property type="match status" value="1"/>
</dbReference>
<dbReference type="RefSeq" id="WP_126863746.1">
    <property type="nucleotide sequence ID" value="NZ_JAUSTX010000005.1"/>
</dbReference>
<dbReference type="OrthoDB" id="9796085at2"/>
<comment type="caution">
    <text evidence="1">The sequence shown here is derived from an EMBL/GenBank/DDBJ whole genome shotgun (WGS) entry which is preliminary data.</text>
</comment>
<name>A0A433HRH0_9BACI</name>
<dbReference type="Proteomes" id="UP000267430">
    <property type="component" value="Unassembled WGS sequence"/>
</dbReference>
<dbReference type="AlphaFoldDB" id="A0A433HRH0"/>
<proteinExistence type="predicted"/>
<dbReference type="Pfam" id="PF04199">
    <property type="entry name" value="Cyclase"/>
    <property type="match status" value="1"/>
</dbReference>
<reference evidence="1 2" key="1">
    <citation type="submission" date="2018-12" db="EMBL/GenBank/DDBJ databases">
        <title>Bacillus chawlae sp. nov., Bacillus glennii sp. nov., and Bacillus saganii sp. nov. Isolated from the Vehicle Assembly Building at Kennedy Space Center where the Viking Spacecraft were Assembled.</title>
        <authorList>
            <person name="Seuylemezian A."/>
            <person name="Vaishampayan P."/>
        </authorList>
    </citation>
    <scope>NUCLEOTIDE SEQUENCE [LARGE SCALE GENOMIC DNA]</scope>
    <source>
        <strain evidence="1 2">L5</strain>
    </source>
</reference>
<evidence type="ECO:0000313" key="1">
    <source>
        <dbReference type="EMBL" id="RUQ30961.1"/>
    </source>
</evidence>
<organism evidence="1 2">
    <name type="scientific">Peribacillus cavernae</name>
    <dbReference type="NCBI Taxonomy" id="1674310"/>
    <lineage>
        <taxon>Bacteria</taxon>
        <taxon>Bacillati</taxon>
        <taxon>Bacillota</taxon>
        <taxon>Bacilli</taxon>
        <taxon>Bacillales</taxon>
        <taxon>Bacillaceae</taxon>
        <taxon>Peribacillus</taxon>
    </lineage>
</organism>
<dbReference type="GO" id="GO:0019441">
    <property type="term" value="P:L-tryptophan catabolic process to kynurenine"/>
    <property type="evidence" value="ECO:0007669"/>
    <property type="project" value="InterPro"/>
</dbReference>
<dbReference type="InterPro" id="IPR007325">
    <property type="entry name" value="KFase/CYL"/>
</dbReference>
<sequence>MKIIDLSQEVFQGQPVYPGHQPTVIFPMTNLLQKDDGKWTFAVNTILMSEHAGTHTDSFIHMDPNPDAKSIEELRLEKFLGHAVCLDVSHVPDSEFITRPDLEKACKDAKLTIAEGGTVLLYTGTYERHFPKPVYNQKNSGLDRESAEWLADQGVVNIGIDSVSIDVSPHKGEEWKPAHTVCRERGILNTENLGDLRPVAGKSFFYIGLPLKIHKGTAGPTRAVALMDAQINME</sequence>
<keyword evidence="2" id="KW-1185">Reference proteome</keyword>
<dbReference type="Gene3D" id="3.50.30.50">
    <property type="entry name" value="Putative cyclase"/>
    <property type="match status" value="1"/>
</dbReference>